<feature type="region of interest" description="Disordered" evidence="1">
    <location>
        <begin position="1"/>
        <end position="73"/>
    </location>
</feature>
<dbReference type="Proteomes" id="UP000663825">
    <property type="component" value="Unassembled WGS sequence"/>
</dbReference>
<accession>A0A820W999</accession>
<feature type="compositionally biased region" description="Acidic residues" evidence="1">
    <location>
        <begin position="1"/>
        <end position="14"/>
    </location>
</feature>
<protein>
    <submittedName>
        <fullName evidence="3">Uncharacterized protein</fullName>
    </submittedName>
</protein>
<sequence>MELNNDESSTDDEVMKEGSPVNDDTIDDDAVNVEFDDLNEEEKENPHMDSDIIAESSDNDKSTDPESMGEDAGHALYELEHQKDKAMEKLSKIFELLDTDPIHGRSAVLPIRAKVDETQVLHDPNPHGLMIRESNELVGSLRKLYADSDANEEVRLMTIAPTECGRQKIEK</sequence>
<reference evidence="3" key="1">
    <citation type="submission" date="2021-02" db="EMBL/GenBank/DDBJ databases">
        <authorList>
            <person name="Nowell W R."/>
        </authorList>
    </citation>
    <scope>NUCLEOTIDE SEQUENCE</scope>
</reference>
<organism evidence="3 4">
    <name type="scientific">Rotaria socialis</name>
    <dbReference type="NCBI Taxonomy" id="392032"/>
    <lineage>
        <taxon>Eukaryota</taxon>
        <taxon>Metazoa</taxon>
        <taxon>Spiralia</taxon>
        <taxon>Gnathifera</taxon>
        <taxon>Rotifera</taxon>
        <taxon>Eurotatoria</taxon>
        <taxon>Bdelloidea</taxon>
        <taxon>Philodinida</taxon>
        <taxon>Philodinidae</taxon>
        <taxon>Rotaria</taxon>
    </lineage>
</organism>
<dbReference type="Proteomes" id="UP000663873">
    <property type="component" value="Unassembled WGS sequence"/>
</dbReference>
<proteinExistence type="predicted"/>
<evidence type="ECO:0000313" key="2">
    <source>
        <dbReference type="EMBL" id="CAF3210677.1"/>
    </source>
</evidence>
<dbReference type="EMBL" id="CAJNXB010002030">
    <property type="protein sequence ID" value="CAF3210677.1"/>
    <property type="molecule type" value="Genomic_DNA"/>
</dbReference>
<dbReference type="OrthoDB" id="10044109at2759"/>
<dbReference type="AlphaFoldDB" id="A0A820W999"/>
<name>A0A820W999_9BILA</name>
<comment type="caution">
    <text evidence="3">The sequence shown here is derived from an EMBL/GenBank/DDBJ whole genome shotgun (WGS) entry which is preliminary data.</text>
</comment>
<keyword evidence="4" id="KW-1185">Reference proteome</keyword>
<evidence type="ECO:0000313" key="4">
    <source>
        <dbReference type="Proteomes" id="UP000663873"/>
    </source>
</evidence>
<feature type="non-terminal residue" evidence="3">
    <location>
        <position position="1"/>
    </location>
</feature>
<gene>
    <name evidence="2" type="ORF">TIS948_LOCUS13113</name>
    <name evidence="3" type="ORF">UJA718_LOCUS27006</name>
</gene>
<feature type="compositionally biased region" description="Acidic residues" evidence="1">
    <location>
        <begin position="24"/>
        <end position="43"/>
    </location>
</feature>
<evidence type="ECO:0000313" key="3">
    <source>
        <dbReference type="EMBL" id="CAF4511270.1"/>
    </source>
</evidence>
<evidence type="ECO:0000256" key="1">
    <source>
        <dbReference type="SAM" id="MobiDB-lite"/>
    </source>
</evidence>
<dbReference type="EMBL" id="CAJOBP010007286">
    <property type="protein sequence ID" value="CAF4511270.1"/>
    <property type="molecule type" value="Genomic_DNA"/>
</dbReference>